<name>A0A852X018_9MICO</name>
<dbReference type="AlphaFoldDB" id="A0A852X018"/>
<accession>A0A852X018</accession>
<dbReference type="EMBL" id="JACBZX010000001">
    <property type="protein sequence ID" value="NYG35798.1"/>
    <property type="molecule type" value="Genomic_DNA"/>
</dbReference>
<reference evidence="1 2" key="1">
    <citation type="submission" date="2020-07" db="EMBL/GenBank/DDBJ databases">
        <title>Sequencing the genomes of 1000 actinobacteria strains.</title>
        <authorList>
            <person name="Klenk H.-P."/>
        </authorList>
    </citation>
    <scope>NUCLEOTIDE SEQUENCE [LARGE SCALE GENOMIC DNA]</scope>
    <source>
        <strain evidence="1 2">DSM 24723</strain>
    </source>
</reference>
<evidence type="ECO:0000313" key="2">
    <source>
        <dbReference type="Proteomes" id="UP000592181"/>
    </source>
</evidence>
<dbReference type="Proteomes" id="UP000592181">
    <property type="component" value="Unassembled WGS sequence"/>
</dbReference>
<gene>
    <name evidence="1" type="ORF">BJY28_000267</name>
</gene>
<proteinExistence type="predicted"/>
<dbReference type="RefSeq" id="WP_179461413.1">
    <property type="nucleotide sequence ID" value="NZ_JACBZX010000001.1"/>
</dbReference>
<evidence type="ECO:0000313" key="1">
    <source>
        <dbReference type="EMBL" id="NYG35798.1"/>
    </source>
</evidence>
<sequence>MTGNARSEETLLLRSAVDRLKTALPRTWTLDLDLDPGRDGTVTAVAPDARLTIRTPSGASATFTIEVKRASRGSVRGALERLLLLSDGQPALVITDFANPALRKQCEELGIGYVDLTGWVFIRNDSAGIFVRTQGPARQAPLPDGRTTATKRLDGPGASKVVRALWDVTSTTGVRELAQRAGVSAGTVTKVLPALAAYGAVTRLRDGGVTDVDRRLLMERWTLDYKIYRTNPEVLWRLAPRGPDLAYADLLATDLGNDPTGRTIAYTGWLAATVSLPEGNYPVVPNTLLSIYSADPGALGDDLGLRTASPQTANVVLIRPRDETLLTGVPLPVPEPQIIADLMTMGGRYDELATQLSEATSVRTETP</sequence>
<dbReference type="InterPro" id="IPR036388">
    <property type="entry name" value="WH-like_DNA-bd_sf"/>
</dbReference>
<evidence type="ECO:0008006" key="3">
    <source>
        <dbReference type="Google" id="ProtNLM"/>
    </source>
</evidence>
<dbReference type="Gene3D" id="1.10.10.10">
    <property type="entry name" value="Winged helix-like DNA-binding domain superfamily/Winged helix DNA-binding domain"/>
    <property type="match status" value="1"/>
</dbReference>
<keyword evidence="2" id="KW-1185">Reference proteome</keyword>
<organism evidence="1 2">
    <name type="scientific">Janibacter alkaliphilus</name>
    <dbReference type="NCBI Taxonomy" id="1069963"/>
    <lineage>
        <taxon>Bacteria</taxon>
        <taxon>Bacillati</taxon>
        <taxon>Actinomycetota</taxon>
        <taxon>Actinomycetes</taxon>
        <taxon>Micrococcales</taxon>
        <taxon>Intrasporangiaceae</taxon>
        <taxon>Janibacter</taxon>
    </lineage>
</organism>
<dbReference type="InterPro" id="IPR036390">
    <property type="entry name" value="WH_DNA-bd_sf"/>
</dbReference>
<comment type="caution">
    <text evidence="1">The sequence shown here is derived from an EMBL/GenBank/DDBJ whole genome shotgun (WGS) entry which is preliminary data.</text>
</comment>
<dbReference type="SUPFAM" id="SSF46785">
    <property type="entry name" value="Winged helix' DNA-binding domain"/>
    <property type="match status" value="1"/>
</dbReference>
<protein>
    <recommendedName>
        <fullName evidence="3">IclR helix-turn-helix domain-containing protein</fullName>
    </recommendedName>
</protein>